<dbReference type="InterPro" id="IPR019408">
    <property type="entry name" value="7TM_GPCR_serpentine_rcpt_Srab"/>
</dbReference>
<name>A0A9P1IPA9_9PELO</name>
<keyword evidence="4 5" id="KW-0472">Membrane</keyword>
<feature type="transmembrane region" description="Helical" evidence="5">
    <location>
        <begin position="187"/>
        <end position="209"/>
    </location>
</feature>
<feature type="transmembrane region" description="Helical" evidence="5">
    <location>
        <begin position="274"/>
        <end position="298"/>
    </location>
</feature>
<feature type="transmembrane region" description="Helical" evidence="5">
    <location>
        <begin position="104"/>
        <end position="125"/>
    </location>
</feature>
<dbReference type="OrthoDB" id="5794855at2759"/>
<sequence>MSEIMDCSIMESVATYFPLQLYLITISILSLINIPLMIYLIFRIFQNSLYHINARILLLVHIFSLLIHSIDRVLYHGSEIYKYLIILPTVSSACDILSSPERCFGFRIIFNCSLWFANCSTPVLIIERCMATWKISTWQKDRFSWIWMIGIQIMFCSVFAAMVYWHFKLGTVKYYCLATNYGFPLNSVISAAFSNSFNLVSICIFHYLLRKNERIREKLHISGSTLTNRYQVEESLRILETLEYPIYCMFLLPFLYNSIIFVVLINSTSMSLPFFYFIFELAICVPEYAFIFACVFIFSENRVAQRQTKQLKSLMAIQPQAYFDRYQTSWS</sequence>
<feature type="transmembrane region" description="Helical" evidence="5">
    <location>
        <begin position="48"/>
        <end position="68"/>
    </location>
</feature>
<feature type="transmembrane region" description="Helical" evidence="5">
    <location>
        <begin position="21"/>
        <end position="42"/>
    </location>
</feature>
<reference evidence="6" key="1">
    <citation type="submission" date="2022-11" db="EMBL/GenBank/DDBJ databases">
        <authorList>
            <person name="Kikuchi T."/>
        </authorList>
    </citation>
    <scope>NUCLEOTIDE SEQUENCE</scope>
    <source>
        <strain evidence="6">PS1010</strain>
    </source>
</reference>
<dbReference type="EMBL" id="CANHGI010000004">
    <property type="protein sequence ID" value="CAI5448686.1"/>
    <property type="molecule type" value="Genomic_DNA"/>
</dbReference>
<evidence type="ECO:0000256" key="2">
    <source>
        <dbReference type="ARBA" id="ARBA00022692"/>
    </source>
</evidence>
<evidence type="ECO:0000256" key="3">
    <source>
        <dbReference type="ARBA" id="ARBA00022989"/>
    </source>
</evidence>
<evidence type="ECO:0000256" key="4">
    <source>
        <dbReference type="ARBA" id="ARBA00023136"/>
    </source>
</evidence>
<accession>A0A9P1IPA9</accession>
<proteinExistence type="predicted"/>
<dbReference type="PANTHER" id="PTHR46561">
    <property type="entry name" value="SERPENTINE RECEPTOR, CLASS AB (CLASS A-LIKE)-RELATED"/>
    <property type="match status" value="1"/>
</dbReference>
<dbReference type="Proteomes" id="UP001152747">
    <property type="component" value="Unassembled WGS sequence"/>
</dbReference>
<evidence type="ECO:0000256" key="1">
    <source>
        <dbReference type="ARBA" id="ARBA00004141"/>
    </source>
</evidence>
<feature type="transmembrane region" description="Helical" evidence="5">
    <location>
        <begin position="145"/>
        <end position="167"/>
    </location>
</feature>
<dbReference type="AlphaFoldDB" id="A0A9P1IPA9"/>
<keyword evidence="7" id="KW-1185">Reference proteome</keyword>
<comment type="caution">
    <text evidence="6">The sequence shown here is derived from an EMBL/GenBank/DDBJ whole genome shotgun (WGS) entry which is preliminary data.</text>
</comment>
<protein>
    <recommendedName>
        <fullName evidence="8">G-protein coupled receptors family 1 profile domain-containing protein</fullName>
    </recommendedName>
</protein>
<dbReference type="Pfam" id="PF10292">
    <property type="entry name" value="7TM_GPCR_Srab"/>
    <property type="match status" value="1"/>
</dbReference>
<evidence type="ECO:0000313" key="7">
    <source>
        <dbReference type="Proteomes" id="UP001152747"/>
    </source>
</evidence>
<organism evidence="6 7">
    <name type="scientific">Caenorhabditis angaria</name>
    <dbReference type="NCBI Taxonomy" id="860376"/>
    <lineage>
        <taxon>Eukaryota</taxon>
        <taxon>Metazoa</taxon>
        <taxon>Ecdysozoa</taxon>
        <taxon>Nematoda</taxon>
        <taxon>Chromadorea</taxon>
        <taxon>Rhabditida</taxon>
        <taxon>Rhabditina</taxon>
        <taxon>Rhabditomorpha</taxon>
        <taxon>Rhabditoidea</taxon>
        <taxon>Rhabditidae</taxon>
        <taxon>Peloderinae</taxon>
        <taxon>Caenorhabditis</taxon>
    </lineage>
</organism>
<comment type="subcellular location">
    <subcellularLocation>
        <location evidence="1">Membrane</location>
        <topology evidence="1">Multi-pass membrane protein</topology>
    </subcellularLocation>
</comment>
<evidence type="ECO:0000256" key="5">
    <source>
        <dbReference type="SAM" id="Phobius"/>
    </source>
</evidence>
<dbReference type="GO" id="GO:0016020">
    <property type="term" value="C:membrane"/>
    <property type="evidence" value="ECO:0007669"/>
    <property type="project" value="UniProtKB-SubCell"/>
</dbReference>
<dbReference type="InterPro" id="IPR053286">
    <property type="entry name" value="Nematode_rcpt-like_srab"/>
</dbReference>
<feature type="transmembrane region" description="Helical" evidence="5">
    <location>
        <begin position="246"/>
        <end position="268"/>
    </location>
</feature>
<keyword evidence="2 5" id="KW-0812">Transmembrane</keyword>
<evidence type="ECO:0000313" key="6">
    <source>
        <dbReference type="EMBL" id="CAI5448686.1"/>
    </source>
</evidence>
<evidence type="ECO:0008006" key="8">
    <source>
        <dbReference type="Google" id="ProtNLM"/>
    </source>
</evidence>
<gene>
    <name evidence="6" type="ORF">CAMP_LOCUS11323</name>
</gene>
<keyword evidence="3 5" id="KW-1133">Transmembrane helix</keyword>
<dbReference type="PANTHER" id="PTHR46561:SF2">
    <property type="entry name" value="G_PROTEIN_RECEP_F1_2 DOMAIN-CONTAINING PROTEIN"/>
    <property type="match status" value="1"/>
</dbReference>